<dbReference type="InterPro" id="IPR040260">
    <property type="entry name" value="RFA2-like"/>
</dbReference>
<evidence type="ECO:0000313" key="12">
    <source>
        <dbReference type="Proteomes" id="UP000054270"/>
    </source>
</evidence>
<gene>
    <name evidence="11" type="ORF">HYPSUDRAFT_160657</name>
</gene>
<dbReference type="OrthoDB" id="77828at2759"/>
<dbReference type="PANTHER" id="PTHR13989:SF33">
    <property type="entry name" value="CST COMPLEX SUBUNIT STN1"/>
    <property type="match status" value="1"/>
</dbReference>
<feature type="compositionally biased region" description="Polar residues" evidence="9">
    <location>
        <begin position="311"/>
        <end position="320"/>
    </location>
</feature>
<reference evidence="12" key="1">
    <citation type="submission" date="2014-04" db="EMBL/GenBank/DDBJ databases">
        <title>Evolutionary Origins and Diversification of the Mycorrhizal Mutualists.</title>
        <authorList>
            <consortium name="DOE Joint Genome Institute"/>
            <consortium name="Mycorrhizal Genomics Consortium"/>
            <person name="Kohler A."/>
            <person name="Kuo A."/>
            <person name="Nagy L.G."/>
            <person name="Floudas D."/>
            <person name="Copeland A."/>
            <person name="Barry K.W."/>
            <person name="Cichocki N."/>
            <person name="Veneault-Fourrey C."/>
            <person name="LaButti K."/>
            <person name="Lindquist E.A."/>
            <person name="Lipzen A."/>
            <person name="Lundell T."/>
            <person name="Morin E."/>
            <person name="Murat C."/>
            <person name="Riley R."/>
            <person name="Ohm R."/>
            <person name="Sun H."/>
            <person name="Tunlid A."/>
            <person name="Henrissat B."/>
            <person name="Grigoriev I.V."/>
            <person name="Hibbett D.S."/>
            <person name="Martin F."/>
        </authorList>
    </citation>
    <scope>NUCLEOTIDE SEQUENCE [LARGE SCALE GENOMIC DNA]</scope>
    <source>
        <strain evidence="12">FD-334 SS-4</strain>
    </source>
</reference>
<organism evidence="11 12">
    <name type="scientific">Hypholoma sublateritium (strain FD-334 SS-4)</name>
    <dbReference type="NCBI Taxonomy" id="945553"/>
    <lineage>
        <taxon>Eukaryota</taxon>
        <taxon>Fungi</taxon>
        <taxon>Dikarya</taxon>
        <taxon>Basidiomycota</taxon>
        <taxon>Agaricomycotina</taxon>
        <taxon>Agaricomycetes</taxon>
        <taxon>Agaricomycetidae</taxon>
        <taxon>Agaricales</taxon>
        <taxon>Agaricineae</taxon>
        <taxon>Strophariaceae</taxon>
        <taxon>Hypholoma</taxon>
    </lineage>
</organism>
<evidence type="ECO:0000256" key="5">
    <source>
        <dbReference type="ARBA" id="ARBA00022895"/>
    </source>
</evidence>
<sequence length="602" mass="67665">MSFTLTYTPEKRGTSSAIRLSPSKRRRAATPPPPESSRRTGHSVGEIYSWTLRADATTPCYIRDVMSMVKNEVDTYDFYWLGHVPCRIVRLVGLVVGIQIYEKKILYTIDDGTGVVDCVHSQVKPKVKRQATSSKYQPADKDEPAPPLEPIAEIGQSVEVVGRVKPYYESWQIVINQIDICSPNDELLHARAVRKLHKTLFSRSDAFVIPPIQDPLYSLPIRKSITNVPNATPCSPVSSASSSPVKGASACSSPVKPAVTKMTAIKLRHPSRLHTHDLTDNTFRIYIKHYMDCMQEPQRFTNDSHAAIADSISQTPSTPTKRPRFDETPRQLSHYNSDFTPRARIPAPNFGAKSLPSNSFDPPPPSQMPIKTRRGFTLSYLRRVPELALLARRVTEAVARRNLNKERKKMQDAGLLRKGQPMPATYTAGKMGPPIKRLFQWAIVKMLQEGDIALWDGPVYLCPETSFMNVSRLWKSNTSASTAGGDSMAFSATTGSMPSFWRDDDDDEEALSDPEPEEEAYIVLTPEYLANYVEGAIMVLVNHYQTIGKPYAGATRDGILSVLRKDDRWQFLGTWSIDEALQYLKREDRVWDMGKGRWDLTL</sequence>
<feature type="region of interest" description="Disordered" evidence="9">
    <location>
        <begin position="1"/>
        <end position="42"/>
    </location>
</feature>
<dbReference type="Proteomes" id="UP000054270">
    <property type="component" value="Unassembled WGS sequence"/>
</dbReference>
<keyword evidence="4" id="KW-0158">Chromosome</keyword>
<dbReference type="SUPFAM" id="SSF50249">
    <property type="entry name" value="Nucleic acid-binding proteins"/>
    <property type="match status" value="1"/>
</dbReference>
<feature type="domain" description="CST complex subunit Stn1 N-terminal" evidence="10">
    <location>
        <begin position="56"/>
        <end position="121"/>
    </location>
</feature>
<comment type="subcellular location">
    <subcellularLocation>
        <location evidence="2">Chromosome</location>
        <location evidence="2">Telomere</location>
    </subcellularLocation>
    <subcellularLocation>
        <location evidence="1">Nucleus</location>
    </subcellularLocation>
</comment>
<evidence type="ECO:0000259" key="10">
    <source>
        <dbReference type="Pfam" id="PF10451"/>
    </source>
</evidence>
<evidence type="ECO:0000256" key="4">
    <source>
        <dbReference type="ARBA" id="ARBA00022454"/>
    </source>
</evidence>
<evidence type="ECO:0000313" key="11">
    <source>
        <dbReference type="EMBL" id="KJA25505.1"/>
    </source>
</evidence>
<feature type="region of interest" description="Disordered" evidence="9">
    <location>
        <begin position="495"/>
        <end position="516"/>
    </location>
</feature>
<evidence type="ECO:0000256" key="6">
    <source>
        <dbReference type="ARBA" id="ARBA00023125"/>
    </source>
</evidence>
<evidence type="ECO:0000256" key="1">
    <source>
        <dbReference type="ARBA" id="ARBA00004123"/>
    </source>
</evidence>
<dbReference type="Pfam" id="PF10451">
    <property type="entry name" value="Stn1"/>
    <property type="match status" value="1"/>
</dbReference>
<accession>A0A0D2Q1S8</accession>
<dbReference type="STRING" id="945553.A0A0D2Q1S8"/>
<dbReference type="AlphaFoldDB" id="A0A0D2Q1S8"/>
<dbReference type="GO" id="GO:0000781">
    <property type="term" value="C:chromosome, telomeric region"/>
    <property type="evidence" value="ECO:0007669"/>
    <property type="project" value="UniProtKB-SubCell"/>
</dbReference>
<evidence type="ECO:0000256" key="7">
    <source>
        <dbReference type="ARBA" id="ARBA00023242"/>
    </source>
</evidence>
<evidence type="ECO:0000256" key="3">
    <source>
        <dbReference type="ARBA" id="ARBA00017411"/>
    </source>
</evidence>
<dbReference type="EMBL" id="KN817531">
    <property type="protein sequence ID" value="KJA25505.1"/>
    <property type="molecule type" value="Genomic_DNA"/>
</dbReference>
<keyword evidence="5" id="KW-0779">Telomere</keyword>
<proteinExistence type="predicted"/>
<dbReference type="OMA" id="WEWILTS"/>
<feature type="region of interest" description="Disordered" evidence="9">
    <location>
        <begin position="129"/>
        <end position="148"/>
    </location>
</feature>
<keyword evidence="12" id="KW-1185">Reference proteome</keyword>
<dbReference type="InterPro" id="IPR018856">
    <property type="entry name" value="Stn1_N"/>
</dbReference>
<keyword evidence="7" id="KW-0539">Nucleus</keyword>
<feature type="region of interest" description="Disordered" evidence="9">
    <location>
        <begin position="311"/>
        <end position="371"/>
    </location>
</feature>
<evidence type="ECO:0000256" key="8">
    <source>
        <dbReference type="ARBA" id="ARBA00030039"/>
    </source>
</evidence>
<feature type="compositionally biased region" description="Polar residues" evidence="9">
    <location>
        <begin position="330"/>
        <end position="339"/>
    </location>
</feature>
<evidence type="ECO:0000256" key="2">
    <source>
        <dbReference type="ARBA" id="ARBA00004574"/>
    </source>
</evidence>
<dbReference type="GO" id="GO:0003677">
    <property type="term" value="F:DNA binding"/>
    <property type="evidence" value="ECO:0007669"/>
    <property type="project" value="UniProtKB-KW"/>
</dbReference>
<feature type="compositionally biased region" description="Acidic residues" evidence="9">
    <location>
        <begin position="503"/>
        <end position="516"/>
    </location>
</feature>
<keyword evidence="6" id="KW-0238">DNA-binding</keyword>
<dbReference type="InterPro" id="IPR012340">
    <property type="entry name" value="NA-bd_OB-fold"/>
</dbReference>
<protein>
    <recommendedName>
        <fullName evidence="3">CST complex subunit STN1</fullName>
    </recommendedName>
    <alternativeName>
        <fullName evidence="8">Suppressor of cdc thirteen homolog</fullName>
    </alternativeName>
</protein>
<name>A0A0D2Q1S8_HYPSF</name>
<evidence type="ECO:0000256" key="9">
    <source>
        <dbReference type="SAM" id="MobiDB-lite"/>
    </source>
</evidence>
<dbReference type="PANTHER" id="PTHR13989">
    <property type="entry name" value="REPLICATION PROTEIN A-RELATED"/>
    <property type="match status" value="1"/>
</dbReference>
<dbReference type="GO" id="GO:0005634">
    <property type="term" value="C:nucleus"/>
    <property type="evidence" value="ECO:0007669"/>
    <property type="project" value="UniProtKB-SubCell"/>
</dbReference>
<dbReference type="Gene3D" id="2.40.50.140">
    <property type="entry name" value="Nucleic acid-binding proteins"/>
    <property type="match status" value="1"/>
</dbReference>